<evidence type="ECO:0000256" key="6">
    <source>
        <dbReference type="ARBA" id="ARBA00022691"/>
    </source>
</evidence>
<dbReference type="Proteomes" id="UP000029389">
    <property type="component" value="Unassembled WGS sequence"/>
</dbReference>
<evidence type="ECO:0000256" key="2">
    <source>
        <dbReference type="ARBA" id="ARBA00012162"/>
    </source>
</evidence>
<dbReference type="PANTHER" id="PTHR45790:SF3">
    <property type="entry name" value="S-ADENOSYL-L-METHIONINE-DEPENDENT UROPORPHYRINOGEN III METHYLTRANSFERASE, CHLOROPLASTIC"/>
    <property type="match status" value="1"/>
</dbReference>
<dbReference type="Gene3D" id="3.40.1010.10">
    <property type="entry name" value="Cobalt-precorrin-4 Transmethylase, Domain 1"/>
    <property type="match status" value="1"/>
</dbReference>
<dbReference type="NCBIfam" id="NF004790">
    <property type="entry name" value="PRK06136.1"/>
    <property type="match status" value="1"/>
</dbReference>
<dbReference type="GO" id="GO:0019354">
    <property type="term" value="P:siroheme biosynthetic process"/>
    <property type="evidence" value="ECO:0007669"/>
    <property type="project" value="InterPro"/>
</dbReference>
<proteinExistence type="inferred from homology"/>
<evidence type="ECO:0000313" key="14">
    <source>
        <dbReference type="Proteomes" id="UP000264294"/>
    </source>
</evidence>
<feature type="domain" description="Tetrapyrrole methylase" evidence="10">
    <location>
        <begin position="3"/>
        <end position="214"/>
    </location>
</feature>
<sequence length="258" mass="28203">MGKVFIVGAGPGDPDLISVKGVKCIEQADVILYDRLVNKELLSYAKPDADLIYCGKLPNYHTMKQETIHAFLVKYAKKGKIVTRLKGGDPFVFGRGGEEAEALAKHGIPFEIVPGITAGIAASAYAGIPVTHRDASASFAVVTGHRKEGAEEEVKWENLAKGVDTLAVYMGVGNLPYICERLLKYGKEKNTPAAIIEWGTTSMQRTIIGTLGTIVEIAKNERIQNPSMIVIGEVVRYREKIHWFEQQAENTYPVSGVL</sequence>
<dbReference type="PATRIC" id="fig|1405.8.peg.4004"/>
<keyword evidence="7" id="KW-0627">Porphyrin biosynthesis</keyword>
<dbReference type="Gene3D" id="3.30.950.10">
    <property type="entry name" value="Methyltransferase, Cobalt-precorrin-4 Transmethylase, Domain 2"/>
    <property type="match status" value="1"/>
</dbReference>
<dbReference type="STRING" id="1405.B7492_07960"/>
<comment type="caution">
    <text evidence="11">The sequence shown here is derived from an EMBL/GenBank/DDBJ whole genome shotgun (WGS) entry which is preliminary data.</text>
</comment>
<name>A0A090Z182_9BACI</name>
<dbReference type="CDD" id="cd11642">
    <property type="entry name" value="SUMT"/>
    <property type="match status" value="1"/>
</dbReference>
<dbReference type="PROSITE" id="PS00840">
    <property type="entry name" value="SUMT_2"/>
    <property type="match status" value="1"/>
</dbReference>
<keyword evidence="4 9" id="KW-0489">Methyltransferase</keyword>
<dbReference type="RefSeq" id="WP_042982747.1">
    <property type="nucleotide sequence ID" value="NZ_JMQC01000008.1"/>
</dbReference>
<evidence type="ECO:0000256" key="8">
    <source>
        <dbReference type="ARBA" id="ARBA00079776"/>
    </source>
</evidence>
<dbReference type="InterPro" id="IPR014776">
    <property type="entry name" value="4pyrrole_Mease_sub2"/>
</dbReference>
<dbReference type="EC" id="2.1.1.107" evidence="2"/>
<evidence type="ECO:0000259" key="10">
    <source>
        <dbReference type="Pfam" id="PF00590"/>
    </source>
</evidence>
<dbReference type="InterPro" id="IPR006366">
    <property type="entry name" value="CobA/CysG_C"/>
</dbReference>
<dbReference type="EMBL" id="QVOD01000002">
    <property type="protein sequence ID" value="RFT68294.1"/>
    <property type="molecule type" value="Genomic_DNA"/>
</dbReference>
<dbReference type="InterPro" id="IPR000878">
    <property type="entry name" value="4pyrrol_Mease"/>
</dbReference>
<protein>
    <recommendedName>
        <fullName evidence="3">Uroporphyrinogen-III C-methyltransferase</fullName>
        <ecNumber evidence="2">2.1.1.107</ecNumber>
    </recommendedName>
    <alternativeName>
        <fullName evidence="8">Uroporphyrinogen III methylase</fullName>
    </alternativeName>
</protein>
<dbReference type="FunFam" id="3.40.1010.10:FF:000001">
    <property type="entry name" value="Siroheme synthase"/>
    <property type="match status" value="1"/>
</dbReference>
<evidence type="ECO:0000256" key="3">
    <source>
        <dbReference type="ARBA" id="ARBA00018323"/>
    </source>
</evidence>
<dbReference type="PANTHER" id="PTHR45790">
    <property type="entry name" value="SIROHEME SYNTHASE-RELATED"/>
    <property type="match status" value="1"/>
</dbReference>
<dbReference type="NCBIfam" id="TIGR01469">
    <property type="entry name" value="cobA_cysG_Cterm"/>
    <property type="match status" value="1"/>
</dbReference>
<dbReference type="InterPro" id="IPR014777">
    <property type="entry name" value="4pyrrole_Mease_sub1"/>
</dbReference>
<evidence type="ECO:0000256" key="7">
    <source>
        <dbReference type="ARBA" id="ARBA00023244"/>
    </source>
</evidence>
<evidence type="ECO:0000256" key="9">
    <source>
        <dbReference type="RuleBase" id="RU003960"/>
    </source>
</evidence>
<accession>A0A090Z182</accession>
<dbReference type="Pfam" id="PF00590">
    <property type="entry name" value="TP_methylase"/>
    <property type="match status" value="1"/>
</dbReference>
<reference evidence="11 13" key="1">
    <citation type="submission" date="2014-04" db="EMBL/GenBank/DDBJ databases">
        <authorList>
            <person name="Bishop-Lilly K.A."/>
            <person name="Broomall S.M."/>
            <person name="Chain P.S."/>
            <person name="Chertkov O."/>
            <person name="Coyne S.R."/>
            <person name="Daligault H.E."/>
            <person name="Davenport K.W."/>
            <person name="Erkkila T."/>
            <person name="Frey K.G."/>
            <person name="Gibbons H.S."/>
            <person name="Gu W."/>
            <person name="Jaissle J."/>
            <person name="Johnson S.L."/>
            <person name="Koroleva G.I."/>
            <person name="Ladner J.T."/>
            <person name="Lo C.-C."/>
            <person name="Minogue T.D."/>
            <person name="Munk C."/>
            <person name="Palacios G.F."/>
            <person name="Redden C.L."/>
            <person name="Rosenzweig C.N."/>
            <person name="Scholz M.B."/>
            <person name="Teshima H."/>
            <person name="Xu Y."/>
        </authorList>
    </citation>
    <scope>NUCLEOTIDE SEQUENCE [LARGE SCALE GENOMIC DNA]</scope>
    <source>
        <strain evidence="11 13">BHP</strain>
    </source>
</reference>
<dbReference type="SUPFAM" id="SSF53790">
    <property type="entry name" value="Tetrapyrrole methylase"/>
    <property type="match status" value="1"/>
</dbReference>
<keyword evidence="6" id="KW-0949">S-adenosyl-L-methionine</keyword>
<organism evidence="11 13">
    <name type="scientific">Bacillus clarus</name>
    <dbReference type="NCBI Taxonomy" id="2338372"/>
    <lineage>
        <taxon>Bacteria</taxon>
        <taxon>Bacillati</taxon>
        <taxon>Bacillota</taxon>
        <taxon>Bacilli</taxon>
        <taxon>Bacillales</taxon>
        <taxon>Bacillaceae</taxon>
        <taxon>Bacillus</taxon>
        <taxon>Bacillus cereus group</taxon>
    </lineage>
</organism>
<dbReference type="GO" id="GO:0004851">
    <property type="term" value="F:uroporphyrin-III C-methyltransferase activity"/>
    <property type="evidence" value="ECO:0007669"/>
    <property type="project" value="UniProtKB-EC"/>
</dbReference>
<evidence type="ECO:0000313" key="11">
    <source>
        <dbReference type="EMBL" id="KFN04407.1"/>
    </source>
</evidence>
<dbReference type="InterPro" id="IPR003043">
    <property type="entry name" value="Uropor_MeTrfase_CS"/>
</dbReference>
<evidence type="ECO:0000313" key="12">
    <source>
        <dbReference type="EMBL" id="RFT68294.1"/>
    </source>
</evidence>
<evidence type="ECO:0000256" key="4">
    <source>
        <dbReference type="ARBA" id="ARBA00022603"/>
    </source>
</evidence>
<dbReference type="FunFam" id="3.30.950.10:FF:000001">
    <property type="entry name" value="Siroheme synthase"/>
    <property type="match status" value="1"/>
</dbReference>
<reference evidence="12 14" key="2">
    <citation type="submission" date="2018-08" db="EMBL/GenBank/DDBJ databases">
        <title>Bacillus clarus sp. nov. strain PS00077A.</title>
        <authorList>
            <person name="Mendez Acevedo M."/>
            <person name="Carroll L."/>
            <person name="Mukherjee M."/>
            <person name="Wiedmann M."/>
            <person name="Kovac J."/>
        </authorList>
    </citation>
    <scope>NUCLEOTIDE SEQUENCE [LARGE SCALE GENOMIC DNA]</scope>
    <source>
        <strain evidence="12 14">PS00077A</strain>
    </source>
</reference>
<dbReference type="InterPro" id="IPR035996">
    <property type="entry name" value="4pyrrol_Methylase_sf"/>
</dbReference>
<dbReference type="InterPro" id="IPR050161">
    <property type="entry name" value="Siro_Cobalamin_biosynth"/>
</dbReference>
<dbReference type="eggNOG" id="COG0007">
    <property type="taxonomic scope" value="Bacteria"/>
</dbReference>
<comment type="similarity">
    <text evidence="1 9">Belongs to the precorrin methyltransferase family.</text>
</comment>
<dbReference type="EMBL" id="JMQC01000008">
    <property type="protein sequence ID" value="KFN04407.1"/>
    <property type="molecule type" value="Genomic_DNA"/>
</dbReference>
<evidence type="ECO:0000256" key="1">
    <source>
        <dbReference type="ARBA" id="ARBA00005879"/>
    </source>
</evidence>
<evidence type="ECO:0000313" key="13">
    <source>
        <dbReference type="Proteomes" id="UP000029389"/>
    </source>
</evidence>
<keyword evidence="5 9" id="KW-0808">Transferase</keyword>
<dbReference type="AlphaFoldDB" id="A0A090Z182"/>
<dbReference type="GO" id="GO:0032259">
    <property type="term" value="P:methylation"/>
    <property type="evidence" value="ECO:0007669"/>
    <property type="project" value="UniProtKB-KW"/>
</dbReference>
<keyword evidence="14" id="KW-1185">Reference proteome</keyword>
<evidence type="ECO:0000256" key="5">
    <source>
        <dbReference type="ARBA" id="ARBA00022679"/>
    </source>
</evidence>
<gene>
    <name evidence="11" type="primary">cobA</name>
    <name evidence="12" type="ORF">D0U04_02255</name>
    <name evidence="11" type="ORF">DJ93_3896</name>
</gene>
<dbReference type="Proteomes" id="UP000264294">
    <property type="component" value="Unassembled WGS sequence"/>
</dbReference>